<accession>A0A1H1NL98</accession>
<organism evidence="2 3">
    <name type="scientific">Microlunatus soli</name>
    <dbReference type="NCBI Taxonomy" id="630515"/>
    <lineage>
        <taxon>Bacteria</taxon>
        <taxon>Bacillati</taxon>
        <taxon>Actinomycetota</taxon>
        <taxon>Actinomycetes</taxon>
        <taxon>Propionibacteriales</taxon>
        <taxon>Propionibacteriaceae</taxon>
        <taxon>Microlunatus</taxon>
    </lineage>
</organism>
<proteinExistence type="predicted"/>
<dbReference type="STRING" id="630515.SAMN04489812_0560"/>
<protein>
    <recommendedName>
        <fullName evidence="1">Cupin type-2 domain-containing protein</fullName>
    </recommendedName>
</protein>
<sequence>MIDNHIVYQGVDMPGAKIARSDHRITETPNALMATLASPTHGGTSTLSLWRVTMRAAQRGPRHAFDVEQAWHLLVGAATITVEAETFALRVGDTVVIPAGCRRQVSTDSGAEFVVTGPADGRAVTISAEGAGEPIAPAWIV</sequence>
<dbReference type="EMBL" id="LT629772">
    <property type="protein sequence ID" value="SDR99811.1"/>
    <property type="molecule type" value="Genomic_DNA"/>
</dbReference>
<dbReference type="Pfam" id="PF07883">
    <property type="entry name" value="Cupin_2"/>
    <property type="match status" value="1"/>
</dbReference>
<dbReference type="Proteomes" id="UP000199103">
    <property type="component" value="Chromosome I"/>
</dbReference>
<dbReference type="AlphaFoldDB" id="A0A1H1NL98"/>
<dbReference type="SUPFAM" id="SSF51182">
    <property type="entry name" value="RmlC-like cupins"/>
    <property type="match status" value="1"/>
</dbReference>
<feature type="domain" description="Cupin type-2" evidence="1">
    <location>
        <begin position="51"/>
        <end position="112"/>
    </location>
</feature>
<dbReference type="InterPro" id="IPR014710">
    <property type="entry name" value="RmlC-like_jellyroll"/>
</dbReference>
<name>A0A1H1NL98_9ACTN</name>
<evidence type="ECO:0000313" key="2">
    <source>
        <dbReference type="EMBL" id="SDR99811.1"/>
    </source>
</evidence>
<dbReference type="InterPro" id="IPR013096">
    <property type="entry name" value="Cupin_2"/>
</dbReference>
<dbReference type="Gene3D" id="2.60.120.10">
    <property type="entry name" value="Jelly Rolls"/>
    <property type="match status" value="1"/>
</dbReference>
<evidence type="ECO:0000313" key="3">
    <source>
        <dbReference type="Proteomes" id="UP000199103"/>
    </source>
</evidence>
<dbReference type="InterPro" id="IPR011051">
    <property type="entry name" value="RmlC_Cupin_sf"/>
</dbReference>
<keyword evidence="3" id="KW-1185">Reference proteome</keyword>
<evidence type="ECO:0000259" key="1">
    <source>
        <dbReference type="Pfam" id="PF07883"/>
    </source>
</evidence>
<gene>
    <name evidence="2" type="ORF">SAMN04489812_0560</name>
</gene>
<reference evidence="2 3" key="1">
    <citation type="submission" date="2016-10" db="EMBL/GenBank/DDBJ databases">
        <authorList>
            <person name="de Groot N.N."/>
        </authorList>
    </citation>
    <scope>NUCLEOTIDE SEQUENCE [LARGE SCALE GENOMIC DNA]</scope>
    <source>
        <strain evidence="2 3">DSM 21800</strain>
    </source>
</reference>